<keyword evidence="1" id="KW-1133">Transmembrane helix</keyword>
<dbReference type="EMBL" id="FLUM01000001">
    <property type="protein sequence ID" value="SBV91066.1"/>
    <property type="molecule type" value="Genomic_DNA"/>
</dbReference>
<feature type="transmembrane region" description="Helical" evidence="1">
    <location>
        <begin position="6"/>
        <end position="29"/>
    </location>
</feature>
<dbReference type="RefSeq" id="WP_296938072.1">
    <property type="nucleotide sequence ID" value="NZ_LT599032.1"/>
</dbReference>
<keyword evidence="1" id="KW-0472">Membrane</keyword>
<dbReference type="AlphaFoldDB" id="A0A212IV38"/>
<accession>A0A212IV38</accession>
<proteinExistence type="predicted"/>
<protein>
    <submittedName>
        <fullName evidence="2">Uncharacterized protein</fullName>
    </submittedName>
</protein>
<evidence type="ECO:0000256" key="1">
    <source>
        <dbReference type="SAM" id="Phobius"/>
    </source>
</evidence>
<evidence type="ECO:0000313" key="2">
    <source>
        <dbReference type="EMBL" id="SBV91066.1"/>
    </source>
</evidence>
<organism evidence="2">
    <name type="scientific">uncultured Dysgonomonas sp</name>
    <dbReference type="NCBI Taxonomy" id="206096"/>
    <lineage>
        <taxon>Bacteria</taxon>
        <taxon>Pseudomonadati</taxon>
        <taxon>Bacteroidota</taxon>
        <taxon>Bacteroidia</taxon>
        <taxon>Bacteroidales</taxon>
        <taxon>Dysgonomonadaceae</taxon>
        <taxon>Dysgonomonas</taxon>
        <taxon>environmental samples</taxon>
    </lineage>
</organism>
<name>A0A212IV38_9BACT</name>
<gene>
    <name evidence="2" type="ORF">KL86DYS1_10238</name>
</gene>
<keyword evidence="1" id="KW-0812">Transmembrane</keyword>
<sequence length="65" mass="7510">MEVYMILLYVSIAMFVASIVLWYISGRYIKEHKPVLSRRMVYIGGFMFSFSILGALVALIIWSSK</sequence>
<feature type="transmembrane region" description="Helical" evidence="1">
    <location>
        <begin position="41"/>
        <end position="62"/>
    </location>
</feature>
<reference evidence="2" key="1">
    <citation type="submission" date="2016-04" db="EMBL/GenBank/DDBJ databases">
        <authorList>
            <person name="Evans L.H."/>
            <person name="Alamgir A."/>
            <person name="Owens N."/>
            <person name="Weber N.D."/>
            <person name="Virtaneva K."/>
            <person name="Barbian K."/>
            <person name="Babar A."/>
            <person name="Rosenke K."/>
        </authorList>
    </citation>
    <scope>NUCLEOTIDE SEQUENCE</scope>
    <source>
        <strain evidence="2">86-1</strain>
    </source>
</reference>